<dbReference type="Proteomes" id="UP000265341">
    <property type="component" value="Unassembled WGS sequence"/>
</dbReference>
<accession>A0A399EN62</accession>
<keyword evidence="3" id="KW-1185">Reference proteome</keyword>
<evidence type="ECO:0000259" key="1">
    <source>
        <dbReference type="Pfam" id="PF14326"/>
    </source>
</evidence>
<evidence type="ECO:0000313" key="2">
    <source>
        <dbReference type="EMBL" id="RIH86057.1"/>
    </source>
</evidence>
<protein>
    <recommendedName>
        <fullName evidence="1">DUF4384 domain-containing protein</fullName>
    </recommendedName>
</protein>
<dbReference type="OrthoDB" id="25807at2"/>
<dbReference type="Pfam" id="PF14326">
    <property type="entry name" value="DUF4384"/>
    <property type="match status" value="1"/>
</dbReference>
<comment type="caution">
    <text evidence="2">The sequence shown here is derived from an EMBL/GenBank/DDBJ whole genome shotgun (WGS) entry which is preliminary data.</text>
</comment>
<evidence type="ECO:0000313" key="3">
    <source>
        <dbReference type="Proteomes" id="UP000265341"/>
    </source>
</evidence>
<feature type="domain" description="DUF4384" evidence="1">
    <location>
        <begin position="57"/>
        <end position="132"/>
    </location>
</feature>
<sequence>MKTPLRIFLALSLLGLLSACTIYVRPGSLSLGFRGSFDLSPTPIITRLEPDRGTGASYRPGERIRFVISLTQPGYVTLVSTEASGYSNTLGTYYLEAGTTLLPPPGQGTDYYLVDPSSPYGLERIRAIYTNTQPRGYLSIRGTFSNDEFNNQIRIYFERNLAQTRDVAESYFYVSP</sequence>
<dbReference type="RefSeq" id="WP_119277789.1">
    <property type="nucleotide sequence ID" value="NZ_QWLA01000034.1"/>
</dbReference>
<gene>
    <name evidence="2" type="ORF">Mrose_01944</name>
</gene>
<organism evidence="2 3">
    <name type="scientific">Calidithermus roseus</name>
    <dbReference type="NCBI Taxonomy" id="1644118"/>
    <lineage>
        <taxon>Bacteria</taxon>
        <taxon>Thermotogati</taxon>
        <taxon>Deinococcota</taxon>
        <taxon>Deinococci</taxon>
        <taxon>Thermales</taxon>
        <taxon>Thermaceae</taxon>
        <taxon>Calidithermus</taxon>
    </lineage>
</organism>
<proteinExistence type="predicted"/>
<dbReference type="InterPro" id="IPR025493">
    <property type="entry name" value="DUF4384"/>
</dbReference>
<dbReference type="AlphaFoldDB" id="A0A399EN62"/>
<dbReference type="PROSITE" id="PS51257">
    <property type="entry name" value="PROKAR_LIPOPROTEIN"/>
    <property type="match status" value="1"/>
</dbReference>
<reference evidence="2 3" key="1">
    <citation type="submission" date="2018-08" db="EMBL/GenBank/DDBJ databases">
        <title>Meiothermus roseus NBRC 110900 genome sequencing project.</title>
        <authorList>
            <person name="Da Costa M.S."/>
            <person name="Albuquerque L."/>
            <person name="Raposo P."/>
            <person name="Froufe H.J.C."/>
            <person name="Barroso C.S."/>
            <person name="Egas C."/>
        </authorList>
    </citation>
    <scope>NUCLEOTIDE SEQUENCE [LARGE SCALE GENOMIC DNA]</scope>
    <source>
        <strain evidence="2 3">NBRC 110900</strain>
    </source>
</reference>
<dbReference type="EMBL" id="QWLA01000034">
    <property type="protein sequence ID" value="RIH86057.1"/>
    <property type="molecule type" value="Genomic_DNA"/>
</dbReference>
<name>A0A399EN62_9DEIN</name>